<feature type="region of interest" description="Disordered" evidence="1">
    <location>
        <begin position="60"/>
        <end position="229"/>
    </location>
</feature>
<feature type="compositionally biased region" description="Basic residues" evidence="1">
    <location>
        <begin position="116"/>
        <end position="130"/>
    </location>
</feature>
<comment type="caution">
    <text evidence="2">The sequence shown here is derived from an EMBL/GenBank/DDBJ whole genome shotgun (WGS) entry which is preliminary data.</text>
</comment>
<name>A0ABQ5C520_9ASTR</name>
<accession>A0ABQ5C520</accession>
<dbReference type="Proteomes" id="UP001151760">
    <property type="component" value="Unassembled WGS sequence"/>
</dbReference>
<feature type="compositionally biased region" description="Basic and acidic residues" evidence="1">
    <location>
        <begin position="60"/>
        <end position="74"/>
    </location>
</feature>
<feature type="compositionally biased region" description="Acidic residues" evidence="1">
    <location>
        <begin position="75"/>
        <end position="95"/>
    </location>
</feature>
<reference evidence="2" key="2">
    <citation type="submission" date="2022-01" db="EMBL/GenBank/DDBJ databases">
        <authorList>
            <person name="Yamashiro T."/>
            <person name="Shiraishi A."/>
            <person name="Satake H."/>
            <person name="Nakayama K."/>
        </authorList>
    </citation>
    <scope>NUCLEOTIDE SEQUENCE</scope>
</reference>
<keyword evidence="3" id="KW-1185">Reference proteome</keyword>
<feature type="compositionally biased region" description="Acidic residues" evidence="1">
    <location>
        <begin position="165"/>
        <end position="178"/>
    </location>
</feature>
<feature type="compositionally biased region" description="Basic and acidic residues" evidence="1">
    <location>
        <begin position="179"/>
        <end position="203"/>
    </location>
</feature>
<dbReference type="EMBL" id="BQNB010013951">
    <property type="protein sequence ID" value="GJT22215.1"/>
    <property type="molecule type" value="Genomic_DNA"/>
</dbReference>
<proteinExistence type="predicted"/>
<feature type="region of interest" description="Disordered" evidence="1">
    <location>
        <begin position="272"/>
        <end position="295"/>
    </location>
</feature>
<protein>
    <submittedName>
        <fullName evidence="2">Uncharacterized protein</fullName>
    </submittedName>
</protein>
<evidence type="ECO:0000313" key="2">
    <source>
        <dbReference type="EMBL" id="GJT22215.1"/>
    </source>
</evidence>
<organism evidence="2 3">
    <name type="scientific">Tanacetum coccineum</name>
    <dbReference type="NCBI Taxonomy" id="301880"/>
    <lineage>
        <taxon>Eukaryota</taxon>
        <taxon>Viridiplantae</taxon>
        <taxon>Streptophyta</taxon>
        <taxon>Embryophyta</taxon>
        <taxon>Tracheophyta</taxon>
        <taxon>Spermatophyta</taxon>
        <taxon>Magnoliopsida</taxon>
        <taxon>eudicotyledons</taxon>
        <taxon>Gunneridae</taxon>
        <taxon>Pentapetalae</taxon>
        <taxon>asterids</taxon>
        <taxon>campanulids</taxon>
        <taxon>Asterales</taxon>
        <taxon>Asteraceae</taxon>
        <taxon>Asteroideae</taxon>
        <taxon>Anthemideae</taxon>
        <taxon>Anthemidinae</taxon>
        <taxon>Tanacetum</taxon>
    </lineage>
</organism>
<sequence>MRHRPALRSWNTTTMKKRITMETEKRCLGKLEHHGEFDPEEEQDGLNLYKGLDVYVVPINDREPKTKEYGKLFNDDEFNQYESSNNEDSEGDADADNDKNNNNDDDGAPTADANKKMKVTIKRKRKTKKTLIKEQKKVQVKEQKKVEVKEQKKVELKEQKKTEEGTEESGTEGTEEDRNEGKDDGKEVQDDEKGEKMTGDNKEVAVQMDVDNHNEEKVEKDKEKQDKADKDEFWNTQTDSQIGKLMTQAEIDIKSRKTPKIKSIVEMTPPTFSLGLSPEEPELKSNKKTATNGKTKPDEVMITNYLFSMEGSEFDFIFETKEGNATIRDYMRTLAPNLKIESNVIDTYCLVLNHEQEMDSKGKKTKQFFHTRMIDYIDIISPKANNVPLKEEDHNSWLEFKKLDEGKCLREHSPGPLDRASKLNLRMCVITWMEDNVLEETESDNEPVTECHTNKQGYRVTPPPCMRNPYIKEVSDNGVDPFGDRRAKCAEDYASASASTPHTTRICAQPGTPKGSDASCPPVRFRHLRIRFRCANQIQIQSLLINKQHLTHTVKPIVAWAEFRYRQEDPANFRFCFPSAPL</sequence>
<feature type="compositionally biased region" description="Basic and acidic residues" evidence="1">
    <location>
        <begin position="210"/>
        <end position="229"/>
    </location>
</feature>
<feature type="compositionally biased region" description="Basic and acidic residues" evidence="1">
    <location>
        <begin position="131"/>
        <end position="164"/>
    </location>
</feature>
<evidence type="ECO:0000313" key="3">
    <source>
        <dbReference type="Proteomes" id="UP001151760"/>
    </source>
</evidence>
<evidence type="ECO:0000256" key="1">
    <source>
        <dbReference type="SAM" id="MobiDB-lite"/>
    </source>
</evidence>
<reference evidence="2" key="1">
    <citation type="journal article" date="2022" name="Int. J. Mol. Sci.">
        <title>Draft Genome of Tanacetum Coccineum: Genomic Comparison of Closely Related Tanacetum-Family Plants.</title>
        <authorList>
            <person name="Yamashiro T."/>
            <person name="Shiraishi A."/>
            <person name="Nakayama K."/>
            <person name="Satake H."/>
        </authorList>
    </citation>
    <scope>NUCLEOTIDE SEQUENCE</scope>
</reference>
<gene>
    <name evidence="2" type="ORF">Tco_0892152</name>
</gene>